<dbReference type="Pfam" id="PF08240">
    <property type="entry name" value="ADH_N"/>
    <property type="match status" value="1"/>
</dbReference>
<feature type="domain" description="Enoyl reductase (ER)" evidence="1">
    <location>
        <begin position="11"/>
        <end position="364"/>
    </location>
</feature>
<comment type="caution">
    <text evidence="2">The sequence shown here is derived from an EMBL/GenBank/DDBJ whole genome shotgun (WGS) entry which is preliminary data.</text>
</comment>
<dbReference type="Pfam" id="PF00107">
    <property type="entry name" value="ADH_zinc_N"/>
    <property type="match status" value="1"/>
</dbReference>
<gene>
    <name evidence="2" type="ORF">C8J55DRAFT_610094</name>
</gene>
<sequence length="368" mass="39799">MPASKNHTAIASLSVKHFDTIQVPTPAPGEGEVLIKVAYAAMVAFDTYINDLGYYATYPMVFGFNASGTIAEVGPGIDDLQVGDRVTAYAFHNSEAKGMQEYTLQTRSVTAKIPNSLSLDAAAAIPNNFITAFNSLFNPGYLGLPYPTSFPAPESPPLANAPILVYGAGSTTGHYAIQLLHSAGYTNVLVTASTKHHEYLRSLGATHTFDYNSSSLTEDINSIVTASEGGKLKLVLDCITTQTTMTAISKVVSIEGIVAVLLPLKIGNKLYSDEDDPTRFEIPDSLNPLPKGTRLAEVRNFLFEQVPYLKDNAMTNILPTLLEKNIIEPIKIRLLDESYGSLKDRVEVGLDLIRNNKVSGERVIVKVA</sequence>
<protein>
    <submittedName>
        <fullName evidence="2">Chaperonin 10-like protein</fullName>
    </submittedName>
</protein>
<evidence type="ECO:0000313" key="2">
    <source>
        <dbReference type="EMBL" id="KAJ4464104.1"/>
    </source>
</evidence>
<dbReference type="CDD" id="cd08249">
    <property type="entry name" value="enoyl_reductase_like"/>
    <property type="match status" value="1"/>
</dbReference>
<dbReference type="Proteomes" id="UP001150238">
    <property type="component" value="Unassembled WGS sequence"/>
</dbReference>
<dbReference type="SUPFAM" id="SSF51735">
    <property type="entry name" value="NAD(P)-binding Rossmann-fold domains"/>
    <property type="match status" value="1"/>
</dbReference>
<dbReference type="InterPro" id="IPR020843">
    <property type="entry name" value="ER"/>
</dbReference>
<dbReference type="InterPro" id="IPR013154">
    <property type="entry name" value="ADH-like_N"/>
</dbReference>
<dbReference type="SMART" id="SM00829">
    <property type="entry name" value="PKS_ER"/>
    <property type="match status" value="1"/>
</dbReference>
<name>A0A9W8ZR33_9AGAR</name>
<dbReference type="SUPFAM" id="SSF50129">
    <property type="entry name" value="GroES-like"/>
    <property type="match status" value="1"/>
</dbReference>
<dbReference type="EMBL" id="JANVFS010000062">
    <property type="protein sequence ID" value="KAJ4464104.1"/>
    <property type="molecule type" value="Genomic_DNA"/>
</dbReference>
<accession>A0A9W8ZR33</accession>
<evidence type="ECO:0000313" key="3">
    <source>
        <dbReference type="Proteomes" id="UP001150238"/>
    </source>
</evidence>
<dbReference type="InterPro" id="IPR036291">
    <property type="entry name" value="NAD(P)-bd_dom_sf"/>
</dbReference>
<dbReference type="InterPro" id="IPR011032">
    <property type="entry name" value="GroES-like_sf"/>
</dbReference>
<dbReference type="GO" id="GO:0016651">
    <property type="term" value="F:oxidoreductase activity, acting on NAD(P)H"/>
    <property type="evidence" value="ECO:0007669"/>
    <property type="project" value="InterPro"/>
</dbReference>
<dbReference type="Gene3D" id="3.40.50.720">
    <property type="entry name" value="NAD(P)-binding Rossmann-like Domain"/>
    <property type="match status" value="1"/>
</dbReference>
<dbReference type="InterPro" id="IPR047122">
    <property type="entry name" value="Trans-enoyl_RdTase-like"/>
</dbReference>
<dbReference type="AlphaFoldDB" id="A0A9W8ZR33"/>
<dbReference type="InterPro" id="IPR013149">
    <property type="entry name" value="ADH-like_C"/>
</dbReference>
<organism evidence="2 3">
    <name type="scientific">Lentinula lateritia</name>
    <dbReference type="NCBI Taxonomy" id="40482"/>
    <lineage>
        <taxon>Eukaryota</taxon>
        <taxon>Fungi</taxon>
        <taxon>Dikarya</taxon>
        <taxon>Basidiomycota</taxon>
        <taxon>Agaricomycotina</taxon>
        <taxon>Agaricomycetes</taxon>
        <taxon>Agaricomycetidae</taxon>
        <taxon>Agaricales</taxon>
        <taxon>Marasmiineae</taxon>
        <taxon>Omphalotaceae</taxon>
        <taxon>Lentinula</taxon>
    </lineage>
</organism>
<dbReference type="Gene3D" id="3.90.180.10">
    <property type="entry name" value="Medium-chain alcohol dehydrogenases, catalytic domain"/>
    <property type="match status" value="1"/>
</dbReference>
<dbReference type="PANTHER" id="PTHR45348">
    <property type="entry name" value="HYPOTHETICAL OXIDOREDUCTASE (EUROFUNG)"/>
    <property type="match status" value="1"/>
</dbReference>
<proteinExistence type="predicted"/>
<reference evidence="2" key="1">
    <citation type="submission" date="2022-08" db="EMBL/GenBank/DDBJ databases">
        <authorList>
            <consortium name="DOE Joint Genome Institute"/>
            <person name="Min B."/>
            <person name="Riley R."/>
            <person name="Sierra-Patev S."/>
            <person name="Naranjo-Ortiz M."/>
            <person name="Looney B."/>
            <person name="Konkel Z."/>
            <person name="Slot J.C."/>
            <person name="Sakamoto Y."/>
            <person name="Steenwyk J.L."/>
            <person name="Rokas A."/>
            <person name="Carro J."/>
            <person name="Camarero S."/>
            <person name="Ferreira P."/>
            <person name="Molpeceres G."/>
            <person name="Ruiz-Duenas F.J."/>
            <person name="Serrano A."/>
            <person name="Henrissat B."/>
            <person name="Drula E."/>
            <person name="Hughes K.W."/>
            <person name="Mata J.L."/>
            <person name="Ishikawa N.K."/>
            <person name="Vargas-Isla R."/>
            <person name="Ushijima S."/>
            <person name="Smith C.A."/>
            <person name="Ahrendt S."/>
            <person name="Andreopoulos W."/>
            <person name="He G."/>
            <person name="Labutti K."/>
            <person name="Lipzen A."/>
            <person name="Ng V."/>
            <person name="Sandor L."/>
            <person name="Barry K."/>
            <person name="Martinez A.T."/>
            <person name="Xiao Y."/>
            <person name="Gibbons J.G."/>
            <person name="Terashima K."/>
            <person name="Hibbett D.S."/>
            <person name="Grigoriev I.V."/>
        </authorList>
    </citation>
    <scope>NUCLEOTIDE SEQUENCE</scope>
    <source>
        <strain evidence="2">Sp2 HRB7682 ss15</strain>
    </source>
</reference>
<dbReference type="PANTHER" id="PTHR45348:SF3">
    <property type="entry name" value="ENOYL REDUCTASE (ER) DOMAIN-CONTAINING PROTEIN"/>
    <property type="match status" value="1"/>
</dbReference>
<reference evidence="2" key="2">
    <citation type="journal article" date="2023" name="Proc. Natl. Acad. Sci. U.S.A.">
        <title>A global phylogenomic analysis of the shiitake genus Lentinula.</title>
        <authorList>
            <person name="Sierra-Patev S."/>
            <person name="Min B."/>
            <person name="Naranjo-Ortiz M."/>
            <person name="Looney B."/>
            <person name="Konkel Z."/>
            <person name="Slot J.C."/>
            <person name="Sakamoto Y."/>
            <person name="Steenwyk J.L."/>
            <person name="Rokas A."/>
            <person name="Carro J."/>
            <person name="Camarero S."/>
            <person name="Ferreira P."/>
            <person name="Molpeceres G."/>
            <person name="Ruiz-Duenas F.J."/>
            <person name="Serrano A."/>
            <person name="Henrissat B."/>
            <person name="Drula E."/>
            <person name="Hughes K.W."/>
            <person name="Mata J.L."/>
            <person name="Ishikawa N.K."/>
            <person name="Vargas-Isla R."/>
            <person name="Ushijima S."/>
            <person name="Smith C.A."/>
            <person name="Donoghue J."/>
            <person name="Ahrendt S."/>
            <person name="Andreopoulos W."/>
            <person name="He G."/>
            <person name="LaButti K."/>
            <person name="Lipzen A."/>
            <person name="Ng V."/>
            <person name="Riley R."/>
            <person name="Sandor L."/>
            <person name="Barry K."/>
            <person name="Martinez A.T."/>
            <person name="Xiao Y."/>
            <person name="Gibbons J.G."/>
            <person name="Terashima K."/>
            <person name="Grigoriev I.V."/>
            <person name="Hibbett D."/>
        </authorList>
    </citation>
    <scope>NUCLEOTIDE SEQUENCE</scope>
    <source>
        <strain evidence="2">Sp2 HRB7682 ss15</strain>
    </source>
</reference>
<evidence type="ECO:0000259" key="1">
    <source>
        <dbReference type="SMART" id="SM00829"/>
    </source>
</evidence>